<reference evidence="4 5" key="1">
    <citation type="journal article" date="2013" name="Curr. Biol.">
        <title>The Genome of the Foraminiferan Reticulomyxa filosa.</title>
        <authorList>
            <person name="Glockner G."/>
            <person name="Hulsmann N."/>
            <person name="Schleicher M."/>
            <person name="Noegel A.A."/>
            <person name="Eichinger L."/>
            <person name="Gallinger C."/>
            <person name="Pawlowski J."/>
            <person name="Sierra R."/>
            <person name="Euteneuer U."/>
            <person name="Pillet L."/>
            <person name="Moustafa A."/>
            <person name="Platzer M."/>
            <person name="Groth M."/>
            <person name="Szafranski K."/>
            <person name="Schliwa M."/>
        </authorList>
    </citation>
    <scope>NUCLEOTIDE SEQUENCE [LARGE SCALE GENOMIC DNA]</scope>
</reference>
<accession>X6L7G6</accession>
<dbReference type="InterPro" id="IPR019734">
    <property type="entry name" value="TPR_rpt"/>
</dbReference>
<gene>
    <name evidence="4" type="ORF">RFI_40246</name>
</gene>
<dbReference type="AlphaFoldDB" id="X6L7G6"/>
<dbReference type="InterPro" id="IPR011990">
    <property type="entry name" value="TPR-like_helical_dom_sf"/>
</dbReference>
<dbReference type="Pfam" id="PF13181">
    <property type="entry name" value="TPR_8"/>
    <property type="match status" value="1"/>
</dbReference>
<feature type="non-terminal residue" evidence="4">
    <location>
        <position position="1"/>
    </location>
</feature>
<evidence type="ECO:0000256" key="1">
    <source>
        <dbReference type="ARBA" id="ARBA00022737"/>
    </source>
</evidence>
<organism evidence="4 5">
    <name type="scientific">Reticulomyxa filosa</name>
    <dbReference type="NCBI Taxonomy" id="46433"/>
    <lineage>
        <taxon>Eukaryota</taxon>
        <taxon>Sar</taxon>
        <taxon>Rhizaria</taxon>
        <taxon>Retaria</taxon>
        <taxon>Foraminifera</taxon>
        <taxon>Monothalamids</taxon>
        <taxon>Reticulomyxidae</taxon>
        <taxon>Reticulomyxa</taxon>
    </lineage>
</organism>
<evidence type="ECO:0000256" key="2">
    <source>
        <dbReference type="ARBA" id="ARBA00022803"/>
    </source>
</evidence>
<comment type="caution">
    <text evidence="4">The sequence shown here is derived from an EMBL/GenBank/DDBJ whole genome shotgun (WGS) entry which is preliminary data.</text>
</comment>
<sequence length="110" mass="12726">ALNILLKKCGEKHVLVARSLNELGLVWIKGKQQMNKAKGYVDKSLEILMNDKSNNFDLDLARSYDVLGLILEKNGTNEEAIQYFEKSLEIKFKKLNDDHLRIVHLKIRMN</sequence>
<evidence type="ECO:0000313" key="4">
    <source>
        <dbReference type="EMBL" id="ETN97285.1"/>
    </source>
</evidence>
<keyword evidence="2 3" id="KW-0802">TPR repeat</keyword>
<evidence type="ECO:0000313" key="5">
    <source>
        <dbReference type="Proteomes" id="UP000023152"/>
    </source>
</evidence>
<dbReference type="Proteomes" id="UP000023152">
    <property type="component" value="Unassembled WGS sequence"/>
</dbReference>
<dbReference type="PANTHER" id="PTHR45641:SF1">
    <property type="entry name" value="AAA+ ATPASE DOMAIN-CONTAINING PROTEIN"/>
    <property type="match status" value="1"/>
</dbReference>
<keyword evidence="1" id="KW-0677">Repeat</keyword>
<feature type="repeat" description="TPR" evidence="3">
    <location>
        <begin position="61"/>
        <end position="94"/>
    </location>
</feature>
<dbReference type="PANTHER" id="PTHR45641">
    <property type="entry name" value="TETRATRICOPEPTIDE REPEAT PROTEIN (AFU_ORTHOLOGUE AFUA_6G03870)"/>
    <property type="match status" value="1"/>
</dbReference>
<dbReference type="PROSITE" id="PS50005">
    <property type="entry name" value="TPR"/>
    <property type="match status" value="1"/>
</dbReference>
<evidence type="ECO:0000256" key="3">
    <source>
        <dbReference type="PROSITE-ProRule" id="PRU00339"/>
    </source>
</evidence>
<dbReference type="OrthoDB" id="10043504at2759"/>
<proteinExistence type="predicted"/>
<name>X6L7G6_RETFI</name>
<protein>
    <submittedName>
        <fullName evidence="4">Uncharacterized protein</fullName>
    </submittedName>
</protein>
<dbReference type="Gene3D" id="1.25.40.10">
    <property type="entry name" value="Tetratricopeptide repeat domain"/>
    <property type="match status" value="1"/>
</dbReference>
<dbReference type="EMBL" id="ASPP01050215">
    <property type="protein sequence ID" value="ETN97285.1"/>
    <property type="molecule type" value="Genomic_DNA"/>
</dbReference>
<dbReference type="SUPFAM" id="SSF48452">
    <property type="entry name" value="TPR-like"/>
    <property type="match status" value="1"/>
</dbReference>
<keyword evidence="5" id="KW-1185">Reference proteome</keyword>